<dbReference type="InterPro" id="IPR054571">
    <property type="entry name" value="NA-iREase3_dom"/>
</dbReference>
<dbReference type="SMART" id="SM00320">
    <property type="entry name" value="WD40"/>
    <property type="match status" value="7"/>
</dbReference>
<dbReference type="Pfam" id="PF00400">
    <property type="entry name" value="WD40"/>
    <property type="match status" value="2"/>
</dbReference>
<keyword evidence="1 3" id="KW-0853">WD repeat</keyword>
<evidence type="ECO:0000313" key="6">
    <source>
        <dbReference type="Proteomes" id="UP001165079"/>
    </source>
</evidence>
<accession>A0A9W6W7V8</accession>
<dbReference type="SUPFAM" id="SSF56300">
    <property type="entry name" value="Metallo-dependent phosphatases"/>
    <property type="match status" value="1"/>
</dbReference>
<dbReference type="Pfam" id="PF22739">
    <property type="entry name" value="NA-iREase3"/>
    <property type="match status" value="1"/>
</dbReference>
<name>A0A9W6W7V8_9ACTN</name>
<dbReference type="PANTHER" id="PTHR19848">
    <property type="entry name" value="WD40 REPEAT PROTEIN"/>
    <property type="match status" value="1"/>
</dbReference>
<dbReference type="SUPFAM" id="SSF52540">
    <property type="entry name" value="P-loop containing nucleoside triphosphate hydrolases"/>
    <property type="match status" value="1"/>
</dbReference>
<evidence type="ECO:0000259" key="4">
    <source>
        <dbReference type="PROSITE" id="PS50837"/>
    </source>
</evidence>
<dbReference type="InterPro" id="IPR001646">
    <property type="entry name" value="5peptide_repeat"/>
</dbReference>
<dbReference type="PANTHER" id="PTHR19848:SF8">
    <property type="entry name" value="F-BOX AND WD REPEAT DOMAIN CONTAINING 7"/>
    <property type="match status" value="1"/>
</dbReference>
<feature type="repeat" description="WD" evidence="3">
    <location>
        <begin position="1608"/>
        <end position="1639"/>
    </location>
</feature>
<dbReference type="InterPro" id="IPR001680">
    <property type="entry name" value="WD40_rpt"/>
</dbReference>
<dbReference type="Gene3D" id="2.130.10.10">
    <property type="entry name" value="YVTN repeat-like/Quinoprotein amine dehydrogenase"/>
    <property type="match status" value="3"/>
</dbReference>
<comment type="caution">
    <text evidence="5">The sequence shown here is derived from an EMBL/GenBank/DDBJ whole genome shotgun (WGS) entry which is preliminary data.</text>
</comment>
<dbReference type="InterPro" id="IPR011047">
    <property type="entry name" value="Quinoprotein_ADH-like_sf"/>
</dbReference>
<organism evidence="5 6">
    <name type="scientific">Actinorhabdospora filicis</name>
    <dbReference type="NCBI Taxonomy" id="1785913"/>
    <lineage>
        <taxon>Bacteria</taxon>
        <taxon>Bacillati</taxon>
        <taxon>Actinomycetota</taxon>
        <taxon>Actinomycetes</taxon>
        <taxon>Micromonosporales</taxon>
        <taxon>Micromonosporaceae</taxon>
        <taxon>Actinorhabdospora</taxon>
    </lineage>
</organism>
<evidence type="ECO:0000256" key="1">
    <source>
        <dbReference type="ARBA" id="ARBA00022574"/>
    </source>
</evidence>
<dbReference type="InterPro" id="IPR009003">
    <property type="entry name" value="Peptidase_S1_PA"/>
</dbReference>
<dbReference type="PROSITE" id="PS50082">
    <property type="entry name" value="WD_REPEATS_2"/>
    <property type="match status" value="1"/>
</dbReference>
<reference evidence="5" key="1">
    <citation type="submission" date="2023-03" db="EMBL/GenBank/DDBJ databases">
        <title>Actinorhabdospora filicis NBRC 111898.</title>
        <authorList>
            <person name="Ichikawa N."/>
            <person name="Sato H."/>
            <person name="Tonouchi N."/>
        </authorList>
    </citation>
    <scope>NUCLEOTIDE SEQUENCE</scope>
    <source>
        <strain evidence="5">NBRC 111898</strain>
    </source>
</reference>
<dbReference type="SUPFAM" id="SSF50494">
    <property type="entry name" value="Trypsin-like serine proteases"/>
    <property type="match status" value="1"/>
</dbReference>
<dbReference type="InterPro" id="IPR027417">
    <property type="entry name" value="P-loop_NTPase"/>
</dbReference>
<evidence type="ECO:0000313" key="5">
    <source>
        <dbReference type="EMBL" id="GLZ76328.1"/>
    </source>
</evidence>
<dbReference type="Gene3D" id="2.160.20.80">
    <property type="entry name" value="E3 ubiquitin-protein ligase SopA"/>
    <property type="match status" value="1"/>
</dbReference>
<proteinExistence type="predicted"/>
<protein>
    <recommendedName>
        <fullName evidence="4">NACHT domain-containing protein</fullName>
    </recommendedName>
</protein>
<dbReference type="SUPFAM" id="SSF141571">
    <property type="entry name" value="Pentapeptide repeat-like"/>
    <property type="match status" value="1"/>
</dbReference>
<dbReference type="Gene3D" id="3.40.50.300">
    <property type="entry name" value="P-loop containing nucleotide triphosphate hydrolases"/>
    <property type="match status" value="1"/>
</dbReference>
<keyword evidence="6" id="KW-1185">Reference proteome</keyword>
<keyword evidence="2" id="KW-0677">Repeat</keyword>
<dbReference type="SUPFAM" id="SSF50998">
    <property type="entry name" value="Quinoprotein alcohol dehydrogenase-like"/>
    <property type="match status" value="1"/>
</dbReference>
<dbReference type="Pfam" id="PF00805">
    <property type="entry name" value="Pentapeptide"/>
    <property type="match status" value="1"/>
</dbReference>
<evidence type="ECO:0000256" key="2">
    <source>
        <dbReference type="ARBA" id="ARBA00022737"/>
    </source>
</evidence>
<dbReference type="InterPro" id="IPR007111">
    <property type="entry name" value="NACHT_NTPase"/>
</dbReference>
<dbReference type="PROSITE" id="PS50837">
    <property type="entry name" value="NACHT"/>
    <property type="match status" value="1"/>
</dbReference>
<dbReference type="InterPro" id="IPR029052">
    <property type="entry name" value="Metallo-depent_PP-like"/>
</dbReference>
<dbReference type="Pfam" id="PF05729">
    <property type="entry name" value="NACHT"/>
    <property type="match status" value="1"/>
</dbReference>
<feature type="domain" description="NACHT" evidence="4">
    <location>
        <begin position="632"/>
        <end position="718"/>
    </location>
</feature>
<dbReference type="EMBL" id="BSTX01000001">
    <property type="protein sequence ID" value="GLZ76328.1"/>
    <property type="molecule type" value="Genomic_DNA"/>
</dbReference>
<dbReference type="InterPro" id="IPR015943">
    <property type="entry name" value="WD40/YVTN_repeat-like_dom_sf"/>
</dbReference>
<dbReference type="Gene3D" id="3.60.21.10">
    <property type="match status" value="1"/>
</dbReference>
<gene>
    <name evidence="5" type="ORF">Afil01_11350</name>
</gene>
<dbReference type="RefSeq" id="WP_285661508.1">
    <property type="nucleotide sequence ID" value="NZ_BSTX01000001.1"/>
</dbReference>
<evidence type="ECO:0000256" key="3">
    <source>
        <dbReference type="PROSITE-ProRule" id="PRU00221"/>
    </source>
</evidence>
<dbReference type="Pfam" id="PF13365">
    <property type="entry name" value="Trypsin_2"/>
    <property type="match status" value="1"/>
</dbReference>
<sequence length="1712" mass="184559">MTEHPVHGVARVSTGDGRAAGLAFQHAPGRFATCAHVVNSALGRDRRDPGVPEGILGLRLFDGTELRALVAAWGPGRKWADRDDTAVLAALDPVPAAIPVLAAMAAPEAMDVRVCGPSPDRDGTALDHVRGRLAGERSPGLWQLHQETDGPFRVRGGYSGGPVWTDDGRVVGLVRAARAGRSDAECLALDRLPRTARDVGGAHVLHVHGLRLDGAARASALLASVAARALAHGVRPDAVVFSGNLAASARPTEYALVAALIADLRALFGLGPERIVTVPGPSDVSAKACGAYFMDCEDAETAPVWPYARKWSRYATVDPLPQGTPWRWVELTDPPLVVAGLNSTVHDTHLLREPGFGTEQTDWFHARLGTVGTTAHRLGVAAEFPAHDAAGDLDLDVRLSGEGFGYELHVLHGRELKTLRCPHDGTGFAMAEPETIGLPAREAVITRPPKPAPDEMDRVQRALEFREPGARLIVHRDHRYIHVVTTHDFGGGAVPTGGYAVGVRTGRVYESDVDAFATGVLERLRATDDLLQAQLVYFGPLPDPRVSEYARRHRVSLISFRQFQFSWDPRAFVRWQTARLAADRRYPADLYIPQRYRRVSSSGTFDDGYGDPAPEENLHRQILSWLGDDAARLVVVLGSAGAGKTFLLRTLAERLSADDGPLTPVYLQLRELERVPNLDVYVAGRFADAQEHRIDMGRFNYYLEQGHIALLLDGLDELTVHGGYDRAVGHLSAISEKVKGKAKVVITARDTEFLSNREVLKALGGNSAALSGRRALHVEDFADDQVEEFLTRFLGSPAAARERLALLGSVGPLPEVARNPRMLSFLALLEPDRLRRAADDSGGEINSAELYRALLNQWMDREAERLRRPGEKPALTTEELWAAVTKLAVYLWTTERESIAVEDLGAAADLLSHVDADARIRQVGSGSVLIRHEDGDLGFIHRSVQEWLVAKSMVADPGLLGRRTLSGQAARFYRELGGTVTGSSSGEVEGRNIALIGDSEGLYFGDTDARGHDFSADTLIGATYRNSTLADADLAGHDLTGTKFLSSDLTGVNLSGAKLERTRFDGSALDFVSLLGTEVTLAQLADAASLFGTALPGEPVSVQYKPCHLSGFHVPSPTSTLVATCDPVGWVRITDLASGRLLKQWRECDTVIAVLRWSPEGTLLAIGIGDVLRARDVVSERVLWEVVLPSDILAVTWSSDGEIAVTTAEGRLYFINDGVSRLSRLAVTSGPMAFSPDGILLAGPFVSDPLPMLPLSATAVAWSPDGSRLAYGDAHGRLRCRTPSGESEVTLPSAHTTGITSLDWSGDGERILAADGFGYLSETYVDDVERRTPAITHKGTEASYVLDGTCLLLGPGELRMVDLADGSLREPFAPSSAAVTGAAWSPSGDRIASVHGRDRLTAWSVESSTALWSQQASWADWDRSGDRIAVERGGFIRYVQARSGQPTDARLEVSGAAAGHSPSGDLLAIWNARGLVVRPVDLPEENTRWDITGIRDARWLSEELLLAVGQDGTIRRLPLRNGDIRVVPGSGHHLPVFAILDDGTVLRALADGAIEIFDLDRDASVATFDLHDRPVFAIDVARHTGLVASADDSGLVKTWRAGPVIDSWTAHDGPVTTMSFSPDGTKLLTGGQDGLLRIWTPQGEHVTTLISLEVGSAAVHGDGLTFQLDGDLRGEFWYSAALARLDPVTLARHTAEVTRLPRATPQMDDQQS</sequence>
<dbReference type="Proteomes" id="UP001165079">
    <property type="component" value="Unassembled WGS sequence"/>
</dbReference>
<dbReference type="PROSITE" id="PS50294">
    <property type="entry name" value="WD_REPEATS_REGION"/>
    <property type="match status" value="1"/>
</dbReference>